<proteinExistence type="predicted"/>
<dbReference type="EMBL" id="BONH01000025">
    <property type="protein sequence ID" value="GIG00118.1"/>
    <property type="molecule type" value="Genomic_DNA"/>
</dbReference>
<keyword evidence="3" id="KW-1185">Reference proteome</keyword>
<dbReference type="RefSeq" id="WP_120314688.1">
    <property type="nucleotide sequence ID" value="NZ_BONH01000025.1"/>
</dbReference>
<feature type="region of interest" description="Disordered" evidence="1">
    <location>
        <begin position="35"/>
        <end position="54"/>
    </location>
</feature>
<reference evidence="2 3" key="1">
    <citation type="submission" date="2021-01" db="EMBL/GenBank/DDBJ databases">
        <title>Whole genome shotgun sequence of Catellatospora citrea NBRC 14495.</title>
        <authorList>
            <person name="Komaki H."/>
            <person name="Tamura T."/>
        </authorList>
    </citation>
    <scope>NUCLEOTIDE SEQUENCE [LARGE SCALE GENOMIC DNA]</scope>
    <source>
        <strain evidence="2 3">NBRC 14495</strain>
    </source>
</reference>
<name>A0A8J3KHT2_9ACTN</name>
<dbReference type="Proteomes" id="UP000659904">
    <property type="component" value="Unassembled WGS sequence"/>
</dbReference>
<feature type="compositionally biased region" description="Polar residues" evidence="1">
    <location>
        <begin position="44"/>
        <end position="54"/>
    </location>
</feature>
<protein>
    <submittedName>
        <fullName evidence="2">Uncharacterized protein</fullName>
    </submittedName>
</protein>
<comment type="caution">
    <text evidence="2">The sequence shown here is derived from an EMBL/GenBank/DDBJ whole genome shotgun (WGS) entry which is preliminary data.</text>
</comment>
<organism evidence="2 3">
    <name type="scientific">Catellatospora citrea</name>
    <dbReference type="NCBI Taxonomy" id="53366"/>
    <lineage>
        <taxon>Bacteria</taxon>
        <taxon>Bacillati</taxon>
        <taxon>Actinomycetota</taxon>
        <taxon>Actinomycetes</taxon>
        <taxon>Micromonosporales</taxon>
        <taxon>Micromonosporaceae</taxon>
        <taxon>Catellatospora</taxon>
    </lineage>
</organism>
<feature type="region of interest" description="Disordered" evidence="1">
    <location>
        <begin position="134"/>
        <end position="158"/>
    </location>
</feature>
<sequence length="158" mass="16846">MPMERQQLVFTALGSVATAIGTVVAVLLYLDSRPASPSSADPITTHSTNATTGKTVEGTWNATDVGDRSQITLRVTKTGSAYNVAMDDKLASAFCKTTGATVTWKGTLTGNKLSMFDGRLICYDGRSLGETLSTSMTFQPDTDTLTEDGTNTLYTRDQ</sequence>
<accession>A0A8J3KHT2</accession>
<evidence type="ECO:0000313" key="2">
    <source>
        <dbReference type="EMBL" id="GIG00118.1"/>
    </source>
</evidence>
<evidence type="ECO:0000256" key="1">
    <source>
        <dbReference type="SAM" id="MobiDB-lite"/>
    </source>
</evidence>
<gene>
    <name evidence="2" type="ORF">Cci01nite_52110</name>
</gene>
<dbReference type="AlphaFoldDB" id="A0A8J3KHT2"/>
<evidence type="ECO:0000313" key="3">
    <source>
        <dbReference type="Proteomes" id="UP000659904"/>
    </source>
</evidence>